<name>A0A0V1GGC0_TRIPS</name>
<feature type="non-terminal residue" evidence="1">
    <location>
        <position position="43"/>
    </location>
</feature>
<feature type="non-terminal residue" evidence="1">
    <location>
        <position position="1"/>
    </location>
</feature>
<sequence length="43" mass="4833">LHSFPIPTTENMFQEGVRLMKSSKIVRLDGVRASATCDKPSQR</sequence>
<comment type="caution">
    <text evidence="1">The sequence shown here is derived from an EMBL/GenBank/DDBJ whole genome shotgun (WGS) entry which is preliminary data.</text>
</comment>
<evidence type="ECO:0000313" key="2">
    <source>
        <dbReference type="Proteomes" id="UP000054826"/>
    </source>
</evidence>
<proteinExistence type="predicted"/>
<dbReference type="EMBL" id="JYDV01002757">
    <property type="protein sequence ID" value="KRY97293.1"/>
    <property type="molecule type" value="Genomic_DNA"/>
</dbReference>
<evidence type="ECO:0000313" key="1">
    <source>
        <dbReference type="EMBL" id="KRY97293.1"/>
    </source>
</evidence>
<accession>A0A0V1GGC0</accession>
<protein>
    <submittedName>
        <fullName evidence="1">Uncharacterized protein</fullName>
    </submittedName>
</protein>
<organism evidence="1 2">
    <name type="scientific">Trichinella pseudospiralis</name>
    <name type="common">Parasitic roundworm</name>
    <dbReference type="NCBI Taxonomy" id="6337"/>
    <lineage>
        <taxon>Eukaryota</taxon>
        <taxon>Metazoa</taxon>
        <taxon>Ecdysozoa</taxon>
        <taxon>Nematoda</taxon>
        <taxon>Enoplea</taxon>
        <taxon>Dorylaimia</taxon>
        <taxon>Trichinellida</taxon>
        <taxon>Trichinellidae</taxon>
        <taxon>Trichinella</taxon>
    </lineage>
</organism>
<dbReference type="Proteomes" id="UP000054826">
    <property type="component" value="Unassembled WGS sequence"/>
</dbReference>
<gene>
    <name evidence="1" type="ORF">T4C_13605</name>
</gene>
<dbReference type="AlphaFoldDB" id="A0A0V1GGC0"/>
<reference evidence="1 2" key="1">
    <citation type="submission" date="2015-01" db="EMBL/GenBank/DDBJ databases">
        <title>Evolution of Trichinella species and genotypes.</title>
        <authorList>
            <person name="Korhonen P.K."/>
            <person name="Edoardo P."/>
            <person name="Giuseppe L.R."/>
            <person name="Gasser R.B."/>
        </authorList>
    </citation>
    <scope>NUCLEOTIDE SEQUENCE [LARGE SCALE GENOMIC DNA]</scope>
    <source>
        <strain evidence="1">ISS176</strain>
    </source>
</reference>